<dbReference type="Proteomes" id="UP001241537">
    <property type="component" value="Unassembled WGS sequence"/>
</dbReference>
<reference evidence="2" key="1">
    <citation type="submission" date="2023-07" db="EMBL/GenBank/DDBJ databases">
        <title>Genomic Encyclopedia of Type Strains, Phase IV (KMG-IV): sequencing the most valuable type-strain genomes for metagenomic binning, comparative biology and taxonomic classification.</title>
        <authorList>
            <person name="Goeker M."/>
        </authorList>
    </citation>
    <scope>NUCLEOTIDE SEQUENCE</scope>
    <source>
        <strain evidence="2">DSM 19659</strain>
    </source>
</reference>
<accession>A0AAE3V9P8</accession>
<gene>
    <name evidence="2" type="ORF">J2S20_000592</name>
</gene>
<dbReference type="RefSeq" id="WP_307253126.1">
    <property type="nucleotide sequence ID" value="NZ_JAUSTO010000003.1"/>
</dbReference>
<evidence type="ECO:0000313" key="2">
    <source>
        <dbReference type="EMBL" id="MDQ0151910.1"/>
    </source>
</evidence>
<name>A0AAE3V9P8_9FIRM</name>
<keyword evidence="3" id="KW-1185">Reference proteome</keyword>
<dbReference type="EMBL" id="JAUSTO010000003">
    <property type="protein sequence ID" value="MDQ0151910.1"/>
    <property type="molecule type" value="Genomic_DNA"/>
</dbReference>
<dbReference type="Pfam" id="PF18980">
    <property type="entry name" value="DUF5716_C"/>
    <property type="match status" value="1"/>
</dbReference>
<organism evidence="2 3">
    <name type="scientific">Moryella indoligenes</name>
    <dbReference type="NCBI Taxonomy" id="371674"/>
    <lineage>
        <taxon>Bacteria</taxon>
        <taxon>Bacillati</taxon>
        <taxon>Bacillota</taxon>
        <taxon>Clostridia</taxon>
        <taxon>Lachnospirales</taxon>
        <taxon>Lachnospiraceae</taxon>
        <taxon>Moryella</taxon>
    </lineage>
</organism>
<evidence type="ECO:0000259" key="1">
    <source>
        <dbReference type="Pfam" id="PF18980"/>
    </source>
</evidence>
<sequence length="436" mass="48486">MKVRILGIDLTDNEVGIALSDSDRCFHLPTAICRDKKHDLWYIGEEAYEKALAGKGILTDKLLALSMKQGTATIRGVRYEALELLCRFLSLVREFSLVSSEEAESVAECEPRTAAGGIPEAMTRQSAADSLDGVVIVLPDYDRTLSEQLLKALADYGFPRDRTFCVSRSESFLYYVMSQPRELRTGEVGLFDLSDQALSFYELTMRRDKKTLYVRAEKEDLDEAFTLSVLQSAAGEKLADKIMSSAAERLLKNKVFSGILLTGKGFEHYDWAVEFMRQICGFRRKVFLDFDIFARGALVRGAALISGRGDPGFVALCSGRAEANVSISLEKNGRSMVFPLIHAGDPVGGAAVSLRLLPLDRNALELHIAPVNLRKEKTVRIPMSFLPEREAKTCFVDFQASLRDERTMCVCLRDAGFGELFPATEGAVEEEVQLWD</sequence>
<comment type="caution">
    <text evidence="2">The sequence shown here is derived from an EMBL/GenBank/DDBJ whole genome shotgun (WGS) entry which is preliminary data.</text>
</comment>
<feature type="domain" description="DUF5716" evidence="1">
    <location>
        <begin position="134"/>
        <end position="434"/>
    </location>
</feature>
<protein>
    <recommendedName>
        <fullName evidence="1">DUF5716 domain-containing protein</fullName>
    </recommendedName>
</protein>
<evidence type="ECO:0000313" key="3">
    <source>
        <dbReference type="Proteomes" id="UP001241537"/>
    </source>
</evidence>
<dbReference type="InterPro" id="IPR043770">
    <property type="entry name" value="DUF5716_C"/>
</dbReference>
<proteinExistence type="predicted"/>
<dbReference type="AlphaFoldDB" id="A0AAE3V9P8"/>